<sequence length="519" mass="60181">MTLARKRTSSTSGKEELTILPPRRITQRTRWILLILLLTAVLLYVNGPLSRRHVVVISSTYYANSRSITNNTVVVLFNSYKRWYLEKPLLCVSRNATHEKRSLAHVQHAFEPIGICRWTAFVAHCPTVHQPSSFELSTAQYFQSSAELPLRLPYQRKVDVVACFSPLFYNERWQLLVNTLEIYRQYGVGVQAYYVQSMLTEIMDLLKLYQKAGYVEIELWPMLSLGQHFEQEMGYSPNSELDFRNQASAHTDCLLKYKDAAKFIITSDIDDVLFPRLGETYIEEFMKLSRDNPFAAGFLYNRYKTEVTTAMRPEHFSLSGLIESAEIHDEWADGKSVYNPERVFTAWIHWPGLTHSSQHKMHLVSSHKNIMVHLRKWKMDSDAPAALRQKTKSVSGRSAKHFDVFDLRIRDLISPSKTRQLQAEFNRTYAQTEEFKKLPVTVRYYPLIADCYQKTFYDKLMKPDSCPGPINCFLPPMPDVRCSIAKANFIFNKVHEGLFVHYAQQARFVTHKDGCNMLP</sequence>
<keyword evidence="7 8" id="KW-0472">Membrane</keyword>
<dbReference type="PANTHER" id="PTHR21645:SF2">
    <property type="entry name" value="GLYCOSYLTRANSFERASE FAMILY 92 PROTEIN F59C6.8"/>
    <property type="match status" value="1"/>
</dbReference>
<evidence type="ECO:0000256" key="2">
    <source>
        <dbReference type="ARBA" id="ARBA00007647"/>
    </source>
</evidence>
<dbReference type="GO" id="GO:0016020">
    <property type="term" value="C:membrane"/>
    <property type="evidence" value="ECO:0007669"/>
    <property type="project" value="UniProtKB-SubCell"/>
</dbReference>
<keyword evidence="3 8" id="KW-0328">Glycosyltransferase</keyword>
<name>A0A1I7YA83_9BILA</name>
<dbReference type="Pfam" id="PF01697">
    <property type="entry name" value="Glyco_transf_92"/>
    <property type="match status" value="1"/>
</dbReference>
<evidence type="ECO:0000256" key="8">
    <source>
        <dbReference type="RuleBase" id="RU366017"/>
    </source>
</evidence>
<comment type="similarity">
    <text evidence="2 8">Belongs to the glycosyltransferase 92 family.</text>
</comment>
<feature type="transmembrane region" description="Helical" evidence="8">
    <location>
        <begin position="31"/>
        <end position="49"/>
    </location>
</feature>
<comment type="subcellular location">
    <subcellularLocation>
        <location evidence="1">Membrane</location>
        <topology evidence="1">Single-pass membrane protein</topology>
    </subcellularLocation>
</comment>
<evidence type="ECO:0000313" key="9">
    <source>
        <dbReference type="Proteomes" id="UP000095287"/>
    </source>
</evidence>
<keyword evidence="9" id="KW-1185">Reference proteome</keyword>
<reference evidence="10" key="1">
    <citation type="submission" date="2016-11" db="UniProtKB">
        <authorList>
            <consortium name="WormBaseParasite"/>
        </authorList>
    </citation>
    <scope>IDENTIFICATION</scope>
</reference>
<dbReference type="GO" id="GO:0016757">
    <property type="term" value="F:glycosyltransferase activity"/>
    <property type="evidence" value="ECO:0007669"/>
    <property type="project" value="UniProtKB-UniRule"/>
</dbReference>
<evidence type="ECO:0000256" key="4">
    <source>
        <dbReference type="ARBA" id="ARBA00022679"/>
    </source>
</evidence>
<protein>
    <recommendedName>
        <fullName evidence="8">Glycosyltransferase family 92 protein</fullName>
        <ecNumber evidence="8">2.4.1.-</ecNumber>
    </recommendedName>
</protein>
<dbReference type="PANTHER" id="PTHR21645">
    <property type="entry name" value="GLYCOSYLTRANSFERASE FAMILY 92 PROTEIN"/>
    <property type="match status" value="1"/>
</dbReference>
<dbReference type="AlphaFoldDB" id="A0A1I7YA83"/>
<accession>A0A1I7YA83</accession>
<evidence type="ECO:0000256" key="1">
    <source>
        <dbReference type="ARBA" id="ARBA00004167"/>
    </source>
</evidence>
<dbReference type="InterPro" id="IPR052012">
    <property type="entry name" value="GTase_92"/>
</dbReference>
<organism evidence="9 10">
    <name type="scientific">Steinernema glaseri</name>
    <dbReference type="NCBI Taxonomy" id="37863"/>
    <lineage>
        <taxon>Eukaryota</taxon>
        <taxon>Metazoa</taxon>
        <taxon>Ecdysozoa</taxon>
        <taxon>Nematoda</taxon>
        <taxon>Chromadorea</taxon>
        <taxon>Rhabditida</taxon>
        <taxon>Tylenchina</taxon>
        <taxon>Panagrolaimomorpha</taxon>
        <taxon>Strongyloidoidea</taxon>
        <taxon>Steinernematidae</taxon>
        <taxon>Steinernema</taxon>
    </lineage>
</organism>
<keyword evidence="6 8" id="KW-1133">Transmembrane helix</keyword>
<evidence type="ECO:0000256" key="7">
    <source>
        <dbReference type="ARBA" id="ARBA00023136"/>
    </source>
</evidence>
<keyword evidence="5 8" id="KW-0812">Transmembrane</keyword>
<evidence type="ECO:0000256" key="3">
    <source>
        <dbReference type="ARBA" id="ARBA00022676"/>
    </source>
</evidence>
<evidence type="ECO:0000256" key="5">
    <source>
        <dbReference type="ARBA" id="ARBA00022692"/>
    </source>
</evidence>
<evidence type="ECO:0000313" key="10">
    <source>
        <dbReference type="WBParaSite" id="L893_g14069.t1"/>
    </source>
</evidence>
<evidence type="ECO:0000256" key="6">
    <source>
        <dbReference type="ARBA" id="ARBA00022989"/>
    </source>
</evidence>
<dbReference type="WBParaSite" id="L893_g14069.t1">
    <property type="protein sequence ID" value="L893_g14069.t1"/>
    <property type="gene ID" value="L893_g14069"/>
</dbReference>
<proteinExistence type="inferred from homology"/>
<dbReference type="EC" id="2.4.1.-" evidence="8"/>
<dbReference type="Proteomes" id="UP000095287">
    <property type="component" value="Unplaced"/>
</dbReference>
<keyword evidence="4 8" id="KW-0808">Transferase</keyword>
<dbReference type="InterPro" id="IPR008166">
    <property type="entry name" value="Glyco_transf_92"/>
</dbReference>